<accession>A0A8F5MLG3</accession>
<name>A0A8F5MLG3_9VIRU</name>
<proteinExistence type="predicted"/>
<dbReference type="EMBL" id="MZ089763">
    <property type="protein sequence ID" value="QXN75058.1"/>
    <property type="molecule type" value="Genomic_DNA"/>
</dbReference>
<reference evidence="1" key="1">
    <citation type="submission" date="2021-04" db="EMBL/GenBank/DDBJ databases">
        <title>Genomes of microviruses identified in yellow-bellied marmot fecal samples.</title>
        <authorList>
            <person name="Varsani A."/>
            <person name="Kraberger S."/>
            <person name="Chatterjee A."/>
            <person name="Richet C."/>
            <person name="Fontenele R.S."/>
            <person name="Schmidlin K."/>
            <person name="Blumstein D.T."/>
        </authorList>
    </citation>
    <scope>NUCLEOTIDE SEQUENCE</scope>
    <source>
        <strain evidence="1">Mar17</strain>
    </source>
</reference>
<evidence type="ECO:0000313" key="1">
    <source>
        <dbReference type="EMBL" id="QXN75058.1"/>
    </source>
</evidence>
<sequence length="119" mass="14304">MLLSKNTEQRRFFKMNLSCFTFKVKQYNDQTETYETVVALYCPTEVFYNSVKQSKEYFEVPKLIVTRSDYYKEEKNLDKVKPFYSVEDEYFGDVAALLNSSKFEDWLRNPFEEDKDSDT</sequence>
<organism evidence="1">
    <name type="scientific">Microvirus mar17</name>
    <dbReference type="NCBI Taxonomy" id="2851149"/>
    <lineage>
        <taxon>Viruses</taxon>
        <taxon>Monodnaviria</taxon>
        <taxon>Sangervirae</taxon>
        <taxon>Phixviricota</taxon>
        <taxon>Malgrandaviricetes</taxon>
        <taxon>Petitvirales</taxon>
        <taxon>Microviridae</taxon>
    </lineage>
</organism>
<protein>
    <submittedName>
        <fullName evidence="1">Uncharacterized protein</fullName>
    </submittedName>
</protein>